<comment type="caution">
    <text evidence="3">The sequence shown here is derived from an EMBL/GenBank/DDBJ whole genome shotgun (WGS) entry which is preliminary data.</text>
</comment>
<dbReference type="PRINTS" id="PR01217">
    <property type="entry name" value="PRICHEXTENSN"/>
</dbReference>
<evidence type="ECO:0000256" key="2">
    <source>
        <dbReference type="SAM" id="Phobius"/>
    </source>
</evidence>
<evidence type="ECO:0008006" key="5">
    <source>
        <dbReference type="Google" id="ProtNLM"/>
    </source>
</evidence>
<organism evidence="3 4">
    <name type="scientific">Methylobacterium cerastii</name>
    <dbReference type="NCBI Taxonomy" id="932741"/>
    <lineage>
        <taxon>Bacteria</taxon>
        <taxon>Pseudomonadati</taxon>
        <taxon>Pseudomonadota</taxon>
        <taxon>Alphaproteobacteria</taxon>
        <taxon>Hyphomicrobiales</taxon>
        <taxon>Methylobacteriaceae</taxon>
        <taxon>Methylobacterium</taxon>
    </lineage>
</organism>
<feature type="compositionally biased region" description="Low complexity" evidence="1">
    <location>
        <begin position="330"/>
        <end position="345"/>
    </location>
</feature>
<accession>A0ABQ4QK81</accession>
<reference evidence="3 4" key="1">
    <citation type="journal article" date="2021" name="Front. Microbiol.">
        <title>Comprehensive Comparative Genomics and Phenotyping of Methylobacterium Species.</title>
        <authorList>
            <person name="Alessa O."/>
            <person name="Ogura Y."/>
            <person name="Fujitani Y."/>
            <person name="Takami H."/>
            <person name="Hayashi T."/>
            <person name="Sahin N."/>
            <person name="Tani A."/>
        </authorList>
    </citation>
    <scope>NUCLEOTIDE SEQUENCE [LARGE SCALE GENOMIC DNA]</scope>
    <source>
        <strain evidence="3 4">DSM 23679</strain>
    </source>
</reference>
<evidence type="ECO:0000256" key="1">
    <source>
        <dbReference type="SAM" id="MobiDB-lite"/>
    </source>
</evidence>
<dbReference type="PANTHER" id="PTHR38766:SF1">
    <property type="entry name" value="FLAGELLAR PROTEIN FLIO"/>
    <property type="match status" value="1"/>
</dbReference>
<dbReference type="PANTHER" id="PTHR38766">
    <property type="entry name" value="FLAGELLAR PROTEIN FLIO"/>
    <property type="match status" value="1"/>
</dbReference>
<feature type="compositionally biased region" description="Basic and acidic residues" evidence="1">
    <location>
        <begin position="185"/>
        <end position="197"/>
    </location>
</feature>
<feature type="region of interest" description="Disordered" evidence="1">
    <location>
        <begin position="185"/>
        <end position="268"/>
    </location>
</feature>
<feature type="compositionally biased region" description="Pro residues" evidence="1">
    <location>
        <begin position="346"/>
        <end position="392"/>
    </location>
</feature>
<gene>
    <name evidence="3" type="ORF">AFCDBAGC_3146</name>
</gene>
<feature type="compositionally biased region" description="Low complexity" evidence="1">
    <location>
        <begin position="393"/>
        <end position="412"/>
    </location>
</feature>
<feature type="compositionally biased region" description="Pro residues" evidence="1">
    <location>
        <begin position="253"/>
        <end position="263"/>
    </location>
</feature>
<name>A0ABQ4QK81_9HYPH</name>
<keyword evidence="4" id="KW-1185">Reference proteome</keyword>
<feature type="region of interest" description="Disordered" evidence="1">
    <location>
        <begin position="290"/>
        <end position="315"/>
    </location>
</feature>
<evidence type="ECO:0000313" key="3">
    <source>
        <dbReference type="EMBL" id="GJD45275.1"/>
    </source>
</evidence>
<evidence type="ECO:0000313" key="4">
    <source>
        <dbReference type="Proteomes" id="UP001055117"/>
    </source>
</evidence>
<feature type="region of interest" description="Disordered" evidence="1">
    <location>
        <begin position="330"/>
        <end position="414"/>
    </location>
</feature>
<keyword evidence="2" id="KW-1133">Transmembrane helix</keyword>
<keyword evidence="2" id="KW-0812">Transmembrane</keyword>
<keyword evidence="2" id="KW-0472">Membrane</keyword>
<dbReference type="InterPro" id="IPR052205">
    <property type="entry name" value="FliO/MopB"/>
</dbReference>
<dbReference type="EMBL" id="BPQG01000048">
    <property type="protein sequence ID" value="GJD45275.1"/>
    <property type="molecule type" value="Genomic_DNA"/>
</dbReference>
<dbReference type="Proteomes" id="UP001055117">
    <property type="component" value="Unassembled WGS sequence"/>
</dbReference>
<feature type="compositionally biased region" description="Low complexity" evidence="1">
    <location>
        <begin position="290"/>
        <end position="307"/>
    </location>
</feature>
<sequence length="436" mass="45310">MQWLQSVFGSDGSPVVQYVAIFAVIFAVLTVIVLVVRRLGGGGLADAKRGGQRGRQPRLGIVDVYELDRQRQLILLRRDNVEHLLLVGGPNDVVIERHIQRGQQRDPALRPEAMAEPLAAPFAETLAEAGPDPFSGLETQAQAAFRPDFSMPIVLAPTVSGPGGALASAASLAVPPLDAALLDDSELRPDRVSEPRASEAIVTGPRPDAPARRPMRRTAPPLINPRPDVASERPRTEAAPPEEPASASVPVPGAIPPIPPLPPAERRPVDPAILSDMARQLEAALARPASAVAPARSAPPTFSDPVPVSAPAPEAPAAVDPMAAAMAAPVDSPLPQAEKPAAAPFAIPPAPAPKPEPFLPAPPPVEPVPPAPPAAVEPRVPPKAEPAPPPKAAEPAPAKSAPGKSAPGKSAANPFSVEEIEAEFARLLGRPLDKRN</sequence>
<protein>
    <recommendedName>
        <fullName evidence="5">Flagellar biosynthesis protein FliO</fullName>
    </recommendedName>
</protein>
<proteinExistence type="predicted"/>
<feature type="transmembrane region" description="Helical" evidence="2">
    <location>
        <begin position="15"/>
        <end position="36"/>
    </location>
</feature>